<dbReference type="AlphaFoldDB" id="A0A9J6BPT1"/>
<keyword evidence="3" id="KW-1185">Reference proteome</keyword>
<dbReference type="Proteomes" id="UP001107558">
    <property type="component" value="Chromosome 3"/>
</dbReference>
<keyword evidence="1" id="KW-0732">Signal</keyword>
<reference evidence="2" key="1">
    <citation type="submission" date="2021-03" db="EMBL/GenBank/DDBJ databases">
        <title>Chromosome level genome of the anhydrobiotic midge Polypedilum vanderplanki.</title>
        <authorList>
            <person name="Yoshida Y."/>
            <person name="Kikawada T."/>
            <person name="Gusev O."/>
        </authorList>
    </citation>
    <scope>NUCLEOTIDE SEQUENCE</scope>
    <source>
        <strain evidence="2">NIAS01</strain>
        <tissue evidence="2">Whole body or cell culture</tissue>
    </source>
</reference>
<evidence type="ECO:0000313" key="2">
    <source>
        <dbReference type="EMBL" id="KAG5671720.1"/>
    </source>
</evidence>
<sequence>MIHLIKLYTCLLIVVCAARFIEGSCLSYGHSCYGAHGKRSFVPQKDLKPNDSRWALFKFNDRNDILPMRKFMRERFPDNEPSMNLPAQFSSYDDESLRNYADLTDENEDIQQKQFSPRVGEPYQALRLNKQINSLNNAQ</sequence>
<feature type="signal peptide" evidence="1">
    <location>
        <begin position="1"/>
        <end position="18"/>
    </location>
</feature>
<dbReference type="OrthoDB" id="6367990at2759"/>
<organism evidence="2 3">
    <name type="scientific">Polypedilum vanderplanki</name>
    <name type="common">Sleeping chironomid midge</name>
    <dbReference type="NCBI Taxonomy" id="319348"/>
    <lineage>
        <taxon>Eukaryota</taxon>
        <taxon>Metazoa</taxon>
        <taxon>Ecdysozoa</taxon>
        <taxon>Arthropoda</taxon>
        <taxon>Hexapoda</taxon>
        <taxon>Insecta</taxon>
        <taxon>Pterygota</taxon>
        <taxon>Neoptera</taxon>
        <taxon>Endopterygota</taxon>
        <taxon>Diptera</taxon>
        <taxon>Nematocera</taxon>
        <taxon>Chironomoidea</taxon>
        <taxon>Chironomidae</taxon>
        <taxon>Chironominae</taxon>
        <taxon>Polypedilum</taxon>
        <taxon>Polypedilum</taxon>
    </lineage>
</organism>
<feature type="chain" id="PRO_5039938405" evidence="1">
    <location>
        <begin position="19"/>
        <end position="139"/>
    </location>
</feature>
<dbReference type="EMBL" id="JADBJN010000003">
    <property type="protein sequence ID" value="KAG5671720.1"/>
    <property type="molecule type" value="Genomic_DNA"/>
</dbReference>
<comment type="caution">
    <text evidence="2">The sequence shown here is derived from an EMBL/GenBank/DDBJ whole genome shotgun (WGS) entry which is preliminary data.</text>
</comment>
<accession>A0A9J6BPT1</accession>
<evidence type="ECO:0000313" key="3">
    <source>
        <dbReference type="Proteomes" id="UP001107558"/>
    </source>
</evidence>
<evidence type="ECO:0000256" key="1">
    <source>
        <dbReference type="SAM" id="SignalP"/>
    </source>
</evidence>
<gene>
    <name evidence="2" type="ORF">PVAND_001900</name>
</gene>
<proteinExistence type="predicted"/>
<protein>
    <submittedName>
        <fullName evidence="2">Uncharacterized protein</fullName>
    </submittedName>
</protein>
<name>A0A9J6BPT1_POLVA</name>